<comment type="subcellular location">
    <subcellularLocation>
        <location evidence="1">Nucleus</location>
    </subcellularLocation>
</comment>
<dbReference type="GO" id="GO:0003677">
    <property type="term" value="F:DNA binding"/>
    <property type="evidence" value="ECO:0007669"/>
    <property type="project" value="InterPro"/>
</dbReference>
<evidence type="ECO:0000256" key="5">
    <source>
        <dbReference type="SAM" id="MobiDB-lite"/>
    </source>
</evidence>
<reference evidence="7" key="2">
    <citation type="journal article" date="2023" name="IMA Fungus">
        <title>Comparative genomic study of the Penicillium genus elucidates a diverse pangenome and 15 lateral gene transfer events.</title>
        <authorList>
            <person name="Petersen C."/>
            <person name="Sorensen T."/>
            <person name="Nielsen M.R."/>
            <person name="Sondergaard T.E."/>
            <person name="Sorensen J.L."/>
            <person name="Fitzpatrick D.A."/>
            <person name="Frisvad J.C."/>
            <person name="Nielsen K.L."/>
        </authorList>
    </citation>
    <scope>NUCLEOTIDE SEQUENCE</scope>
    <source>
        <strain evidence="7">IBT 21472</strain>
    </source>
</reference>
<evidence type="ECO:0000259" key="6">
    <source>
        <dbReference type="SMART" id="SM00906"/>
    </source>
</evidence>
<evidence type="ECO:0000256" key="4">
    <source>
        <dbReference type="ARBA" id="ARBA00023242"/>
    </source>
</evidence>
<gene>
    <name evidence="7" type="ORF">N7476_011589</name>
</gene>
<dbReference type="GO" id="GO:0008270">
    <property type="term" value="F:zinc ion binding"/>
    <property type="evidence" value="ECO:0007669"/>
    <property type="project" value="InterPro"/>
</dbReference>
<dbReference type="Pfam" id="PF04082">
    <property type="entry name" value="Fungal_trans"/>
    <property type="match status" value="1"/>
</dbReference>
<keyword evidence="3" id="KW-0804">Transcription</keyword>
<sequence length="724" mass="80285">MVRYVSALQGKPKDAAYEIRLGLHIVDLMTKKEQLSKHYLLKCDRRYPCETCVVRCQPCCFANPKADLEPVAKNRHRLPTSCRRRIPSQLYARIDQLERRVAYFAQATVGHEHHDTDDTTGSDLIDMGTADEMPLPTPSQPSSSLHSEGDKVSFADASHWATILNDIAGIKYILHPHEKHPGTSPPSRSLASHEAARPEAVEESKGFTLLLESIPPATTGELFCSLPSVPMINLLIDTVIQDESLFALMSTIHPSKVKAECAAAFRDPETITLPWLGVVFGLLTLALQSASRASRRIEGFPLLEESAKLYILRTVQCIRGSNYTKPTSCTVNAMLLYLACEYHYNADDPFSASIVLNITIRLAFQLGYHRDPRNFPEINAFDCEMRRATWWFIVKMDLTLSAKCGHPRSIDERQTDTVPPDLSEGLDPLAKTTESSTNHVASEPTIAGYLHYRALLLAKQGEITDRVNSPRGIGWQDIQSMDAALNAQIDKSPSWWYTLQAESNLSPQKLQQTVELDLIVQRSRMLLHRAYLVGCADRDPAHAYSRKVCTEAAQKTLQHQKVLAQAGVPSLSHFISFNSHDFLFAAALICADLSQSDMASRDAHLLALLHQSHDVWVATKGCGRIAKRAVAILEAILQKLQAGEAQMTPLCARNSQLITRGADIRFGGQPLPEMPDMSMTSDDVLSAPNNNDLENMLAVSDLDIDWLALCGGANVAPQESFTWN</sequence>
<protein>
    <submittedName>
        <fullName evidence="7">Fungal-specific transcription factor domain-containing protein</fullName>
    </submittedName>
</protein>
<feature type="region of interest" description="Disordered" evidence="5">
    <location>
        <begin position="128"/>
        <end position="149"/>
    </location>
</feature>
<dbReference type="GO" id="GO:0005634">
    <property type="term" value="C:nucleus"/>
    <property type="evidence" value="ECO:0007669"/>
    <property type="project" value="UniProtKB-SubCell"/>
</dbReference>
<dbReference type="EMBL" id="JAPZBO010000010">
    <property type="protein sequence ID" value="KAJ5300032.1"/>
    <property type="molecule type" value="Genomic_DNA"/>
</dbReference>
<dbReference type="Proteomes" id="UP001147746">
    <property type="component" value="Unassembled WGS sequence"/>
</dbReference>
<keyword evidence="8" id="KW-1185">Reference proteome</keyword>
<dbReference type="InterPro" id="IPR050613">
    <property type="entry name" value="Sec_Metabolite_Reg"/>
</dbReference>
<name>A0A9W9TZM5_9EURO</name>
<dbReference type="CDD" id="cd12148">
    <property type="entry name" value="fungal_TF_MHR"/>
    <property type="match status" value="1"/>
</dbReference>
<dbReference type="PANTHER" id="PTHR31001:SF49">
    <property type="entry name" value="ZN(II)2CYS6 TRANSCRIPTION FACTOR (EUROFUNG)"/>
    <property type="match status" value="1"/>
</dbReference>
<evidence type="ECO:0000313" key="7">
    <source>
        <dbReference type="EMBL" id="KAJ5300032.1"/>
    </source>
</evidence>
<accession>A0A9W9TZM5</accession>
<dbReference type="GO" id="GO:0006351">
    <property type="term" value="P:DNA-templated transcription"/>
    <property type="evidence" value="ECO:0007669"/>
    <property type="project" value="InterPro"/>
</dbReference>
<evidence type="ECO:0000256" key="3">
    <source>
        <dbReference type="ARBA" id="ARBA00023163"/>
    </source>
</evidence>
<dbReference type="PANTHER" id="PTHR31001">
    <property type="entry name" value="UNCHARACTERIZED TRANSCRIPTIONAL REGULATORY PROTEIN"/>
    <property type="match status" value="1"/>
</dbReference>
<dbReference type="AlphaFoldDB" id="A0A9W9TZM5"/>
<feature type="domain" description="Xylanolytic transcriptional activator regulatory" evidence="6">
    <location>
        <begin position="352"/>
        <end position="426"/>
    </location>
</feature>
<dbReference type="SMART" id="SM00906">
    <property type="entry name" value="Fungal_trans"/>
    <property type="match status" value="1"/>
</dbReference>
<evidence type="ECO:0000256" key="1">
    <source>
        <dbReference type="ARBA" id="ARBA00004123"/>
    </source>
</evidence>
<comment type="caution">
    <text evidence="7">The sequence shown here is derived from an EMBL/GenBank/DDBJ whole genome shotgun (WGS) entry which is preliminary data.</text>
</comment>
<dbReference type="InterPro" id="IPR007219">
    <property type="entry name" value="XnlR_reg_dom"/>
</dbReference>
<evidence type="ECO:0000313" key="8">
    <source>
        <dbReference type="Proteomes" id="UP001147746"/>
    </source>
</evidence>
<reference evidence="7" key="1">
    <citation type="submission" date="2022-12" db="EMBL/GenBank/DDBJ databases">
        <authorList>
            <person name="Petersen C."/>
        </authorList>
    </citation>
    <scope>NUCLEOTIDE SEQUENCE</scope>
    <source>
        <strain evidence="7">IBT 21472</strain>
    </source>
</reference>
<keyword evidence="2" id="KW-0805">Transcription regulation</keyword>
<feature type="region of interest" description="Disordered" evidence="5">
    <location>
        <begin position="176"/>
        <end position="198"/>
    </location>
</feature>
<organism evidence="7 8">
    <name type="scientific">Penicillium atrosanguineum</name>
    <dbReference type="NCBI Taxonomy" id="1132637"/>
    <lineage>
        <taxon>Eukaryota</taxon>
        <taxon>Fungi</taxon>
        <taxon>Dikarya</taxon>
        <taxon>Ascomycota</taxon>
        <taxon>Pezizomycotina</taxon>
        <taxon>Eurotiomycetes</taxon>
        <taxon>Eurotiomycetidae</taxon>
        <taxon>Eurotiales</taxon>
        <taxon>Aspergillaceae</taxon>
        <taxon>Penicillium</taxon>
    </lineage>
</organism>
<evidence type="ECO:0000256" key="2">
    <source>
        <dbReference type="ARBA" id="ARBA00023015"/>
    </source>
</evidence>
<proteinExistence type="predicted"/>
<keyword evidence="4" id="KW-0539">Nucleus</keyword>